<dbReference type="SMART" id="SM00186">
    <property type="entry name" value="FBG"/>
    <property type="match status" value="1"/>
</dbReference>
<feature type="domain" description="Fibrinogen C-terminal" evidence="9">
    <location>
        <begin position="736"/>
        <end position="955"/>
    </location>
</feature>
<evidence type="ECO:0000256" key="5">
    <source>
        <dbReference type="ARBA" id="ARBA00023157"/>
    </source>
</evidence>
<protein>
    <recommendedName>
        <fullName evidence="9">Fibrinogen C-terminal domain-containing protein</fullName>
    </recommendedName>
</protein>
<comment type="caution">
    <text evidence="10">The sequence shown here is derived from an EMBL/GenBank/DDBJ whole genome shotgun (WGS) entry which is preliminary data.</text>
</comment>
<evidence type="ECO:0000259" key="9">
    <source>
        <dbReference type="PROSITE" id="PS51406"/>
    </source>
</evidence>
<dbReference type="GO" id="GO:0007596">
    <property type="term" value="P:blood coagulation"/>
    <property type="evidence" value="ECO:0007669"/>
    <property type="project" value="InterPro"/>
</dbReference>
<dbReference type="PANTHER" id="PTHR47221">
    <property type="entry name" value="FIBRINOGEN ALPHA CHAIN"/>
    <property type="match status" value="1"/>
</dbReference>
<evidence type="ECO:0000256" key="8">
    <source>
        <dbReference type="SAM" id="MobiDB-lite"/>
    </source>
</evidence>
<gene>
    <name evidence="10" type="ORF">NDU88_002406</name>
</gene>
<dbReference type="InterPro" id="IPR014716">
    <property type="entry name" value="Fibrinogen_a/b/g_C_1"/>
</dbReference>
<evidence type="ECO:0000256" key="3">
    <source>
        <dbReference type="ARBA" id="ARBA00022729"/>
    </source>
</evidence>
<comment type="subcellular location">
    <subcellularLocation>
        <location evidence="1">Secreted</location>
    </subcellularLocation>
</comment>
<dbReference type="CDD" id="cd00087">
    <property type="entry name" value="FReD"/>
    <property type="match status" value="1"/>
</dbReference>
<dbReference type="PANTHER" id="PTHR47221:SF6">
    <property type="entry name" value="FIBRINOGEN ALPHA CHAIN"/>
    <property type="match status" value="1"/>
</dbReference>
<proteinExistence type="predicted"/>
<feature type="region of interest" description="Disordered" evidence="8">
    <location>
        <begin position="140"/>
        <end position="161"/>
    </location>
</feature>
<dbReference type="Gene3D" id="3.90.215.10">
    <property type="entry name" value="Gamma Fibrinogen, chain A, domain 1"/>
    <property type="match status" value="1"/>
</dbReference>
<dbReference type="AlphaFoldDB" id="A0AAV7T362"/>
<keyword evidence="2" id="KW-0964">Secreted</keyword>
<organism evidence="10 11">
    <name type="scientific">Pleurodeles waltl</name>
    <name type="common">Iberian ribbed newt</name>
    <dbReference type="NCBI Taxonomy" id="8319"/>
    <lineage>
        <taxon>Eukaryota</taxon>
        <taxon>Metazoa</taxon>
        <taxon>Chordata</taxon>
        <taxon>Craniata</taxon>
        <taxon>Vertebrata</taxon>
        <taxon>Euteleostomi</taxon>
        <taxon>Amphibia</taxon>
        <taxon>Batrachia</taxon>
        <taxon>Caudata</taxon>
        <taxon>Salamandroidea</taxon>
        <taxon>Salamandridae</taxon>
        <taxon>Pleurodelinae</taxon>
        <taxon>Pleurodeles</taxon>
    </lineage>
</organism>
<dbReference type="Pfam" id="PF00147">
    <property type="entry name" value="Fibrinogen_C"/>
    <property type="match status" value="1"/>
</dbReference>
<dbReference type="PROSITE" id="PS51406">
    <property type="entry name" value="FIBRINOGEN_C_2"/>
    <property type="match status" value="1"/>
</dbReference>
<evidence type="ECO:0000256" key="2">
    <source>
        <dbReference type="ARBA" id="ARBA00022525"/>
    </source>
</evidence>
<keyword evidence="5" id="KW-1015">Disulfide bond</keyword>
<dbReference type="InterPro" id="IPR002181">
    <property type="entry name" value="Fibrinogen_a/b/g_C_dom"/>
</dbReference>
<dbReference type="EMBL" id="JANPWB010000007">
    <property type="protein sequence ID" value="KAJ1170531.1"/>
    <property type="molecule type" value="Genomic_DNA"/>
</dbReference>
<feature type="coiled-coil region" evidence="7">
    <location>
        <begin position="673"/>
        <end position="707"/>
    </location>
</feature>
<keyword evidence="11" id="KW-1185">Reference proteome</keyword>
<keyword evidence="4 7" id="KW-0175">Coiled coil</keyword>
<keyword evidence="6" id="KW-0325">Glycoprotein</keyword>
<keyword evidence="3" id="KW-0732">Signal</keyword>
<dbReference type="InterPro" id="IPR037579">
    <property type="entry name" value="FIB_ANG-like"/>
</dbReference>
<evidence type="ECO:0000313" key="11">
    <source>
        <dbReference type="Proteomes" id="UP001066276"/>
    </source>
</evidence>
<evidence type="ECO:0000256" key="4">
    <source>
        <dbReference type="ARBA" id="ARBA00023054"/>
    </source>
</evidence>
<evidence type="ECO:0000256" key="7">
    <source>
        <dbReference type="SAM" id="Coils"/>
    </source>
</evidence>
<dbReference type="GO" id="GO:0005576">
    <property type="term" value="C:extracellular region"/>
    <property type="evidence" value="ECO:0007669"/>
    <property type="project" value="UniProtKB-SubCell"/>
</dbReference>
<dbReference type="InterPro" id="IPR036056">
    <property type="entry name" value="Fibrinogen-like_C"/>
</dbReference>
<reference evidence="10" key="1">
    <citation type="journal article" date="2022" name="bioRxiv">
        <title>Sequencing and chromosome-scale assembly of the giantPleurodeles waltlgenome.</title>
        <authorList>
            <person name="Brown T."/>
            <person name="Elewa A."/>
            <person name="Iarovenko S."/>
            <person name="Subramanian E."/>
            <person name="Araus A.J."/>
            <person name="Petzold A."/>
            <person name="Susuki M."/>
            <person name="Suzuki K.-i.T."/>
            <person name="Hayashi T."/>
            <person name="Toyoda A."/>
            <person name="Oliveira C."/>
            <person name="Osipova E."/>
            <person name="Leigh N.D."/>
            <person name="Simon A."/>
            <person name="Yun M.H."/>
        </authorList>
    </citation>
    <scope>NUCLEOTIDE SEQUENCE</scope>
    <source>
        <strain evidence="10">20211129_DDA</strain>
        <tissue evidence="10">Liver</tissue>
    </source>
</reference>
<evidence type="ECO:0000256" key="1">
    <source>
        <dbReference type="ARBA" id="ARBA00004613"/>
    </source>
</evidence>
<feature type="coiled-coil region" evidence="7">
    <location>
        <begin position="583"/>
        <end position="642"/>
    </location>
</feature>
<name>A0AAV7T362_PLEWA</name>
<dbReference type="Proteomes" id="UP001066276">
    <property type="component" value="Chromosome 4_1"/>
</dbReference>
<sequence>MELNKVVQALKTLRDEGREDLIREGVLEEAWVGLKRPRRLSAQRVSAAVAACSSPSGKAKKFKTKSAEGRKVAGSPVQPQEVLVPALGPDEASGSRRRGAGRLLRRSGVSLARRVAAGGRGVGRVGAYAVGGRQGARLASARHAGQQRGGRGRKQAQLPRENAAECEAAILKERTLGATNKMAAPSEKFSFMGSRLKKGQAVDTRFFEEGGERKEEVIVISDEELEGQGSLGYIPEAMGLLEESVVEMGISVAGLRETGFGKEWSVESYGANVSDSNVLEVSEQLVCADLEGAMTRDLGSSQAGRTTGRGEVSVLANRWQPGLQDFSAGCDAPRFLGRLSEMAVHQDAGRHAGGQSLPVKARALLVHRKEGRVNSGAVYPTAREAGARCLLGHSAGSVLDDEQPSTSWGAGASFARPEETLLDYEEDDEVQNARVVVPVLQATVPEVVQGDHSKNRRSTPGNLPRGEIGLGLGRNVGGYGREVCGAGGVDASVQVDCVTVNGAGKSGVLGVVLKDDELKVLQESVKEGGVLNADVSGRDDVRILANGLLQLGHGLKDFVHKTKVQINDIFQKLNIFDKTFFDLAVQTNEIKEDEEKLKKTTTKLQANNEELKNMSQELNSKIENLLQEKKQLQYKVGGLEDRLSQLVDGQPEMQELKEVSSLKNFVERQDKNIKQLLNIVQEQHVQLNQQNNQIRDLEDKLSSAGFQESMKNSLTLRHMNQQLLPSHLKNSTAENLEQGEHPSDCSDIYNEGVRTSGISTIKPNGSEAFEAYCEMAPGGAWTVIQRRIDGSLDFNQTWTKYVNGFGHLNGEFWLGLEKVHSISQQTEHTLRIEMEDWKNNKRYIEYIVTLGNKETGYSLHLSEMSGNIPNALAEKQQMRFNTADHKSNIQGDQACPEGYSGGWWYTVCGGTNLNGKYMKPKSKGKYERRRGIYWKSEKGRLYSLKSTKMMIQPTDLENFD</sequence>
<evidence type="ECO:0000313" key="10">
    <source>
        <dbReference type="EMBL" id="KAJ1170531.1"/>
    </source>
</evidence>
<accession>A0AAV7T362</accession>
<dbReference type="SUPFAM" id="SSF56496">
    <property type="entry name" value="Fibrinogen C-terminal domain-like"/>
    <property type="match status" value="1"/>
</dbReference>
<evidence type="ECO:0000256" key="6">
    <source>
        <dbReference type="ARBA" id="ARBA00023180"/>
    </source>
</evidence>